<dbReference type="PROSITE" id="PS50086">
    <property type="entry name" value="TBC_RABGAP"/>
    <property type="match status" value="1"/>
</dbReference>
<dbReference type="Gene3D" id="1.10.8.270">
    <property type="entry name" value="putative rabgap domain of human tbc1 domain family member 14 like domains"/>
    <property type="match status" value="1"/>
</dbReference>
<evidence type="ECO:0000259" key="2">
    <source>
        <dbReference type="PROSITE" id="PS50086"/>
    </source>
</evidence>
<proteinExistence type="predicted"/>
<dbReference type="SMART" id="SM00164">
    <property type="entry name" value="TBC"/>
    <property type="match status" value="1"/>
</dbReference>
<dbReference type="GO" id="GO:0005096">
    <property type="term" value="F:GTPase activator activity"/>
    <property type="evidence" value="ECO:0007669"/>
    <property type="project" value="TreeGrafter"/>
</dbReference>
<gene>
    <name evidence="3" type="ORF">Vbra_8229</name>
</gene>
<dbReference type="Gene3D" id="1.10.472.80">
    <property type="entry name" value="Ypt/Rab-GAP domain of gyp1p, domain 3"/>
    <property type="match status" value="1"/>
</dbReference>
<dbReference type="Pfam" id="PF00566">
    <property type="entry name" value="RabGAP-TBC"/>
    <property type="match status" value="1"/>
</dbReference>
<feature type="compositionally biased region" description="Low complexity" evidence="1">
    <location>
        <begin position="671"/>
        <end position="687"/>
    </location>
</feature>
<dbReference type="InterPro" id="IPR000195">
    <property type="entry name" value="Rab-GAP-TBC_dom"/>
</dbReference>
<organism evidence="3 4">
    <name type="scientific">Vitrella brassicaformis (strain CCMP3155)</name>
    <dbReference type="NCBI Taxonomy" id="1169540"/>
    <lineage>
        <taxon>Eukaryota</taxon>
        <taxon>Sar</taxon>
        <taxon>Alveolata</taxon>
        <taxon>Colpodellida</taxon>
        <taxon>Vitrellaceae</taxon>
        <taxon>Vitrella</taxon>
    </lineage>
</organism>
<evidence type="ECO:0000256" key="1">
    <source>
        <dbReference type="SAM" id="MobiDB-lite"/>
    </source>
</evidence>
<feature type="region of interest" description="Disordered" evidence="1">
    <location>
        <begin position="626"/>
        <end position="797"/>
    </location>
</feature>
<dbReference type="InParanoid" id="A0A0G4EUH6"/>
<name>A0A0G4EUH6_VITBC</name>
<dbReference type="EMBL" id="CDMY01000314">
    <property type="protein sequence ID" value="CEM01950.1"/>
    <property type="molecule type" value="Genomic_DNA"/>
</dbReference>
<dbReference type="VEuPathDB" id="CryptoDB:Vbra_8229"/>
<accession>A0A0G4EUH6</accession>
<dbReference type="InterPro" id="IPR035969">
    <property type="entry name" value="Rab-GAP_TBC_sf"/>
</dbReference>
<feature type="domain" description="Rab-GAP TBC" evidence="2">
    <location>
        <begin position="50"/>
        <end position="230"/>
    </location>
</feature>
<dbReference type="OrthoDB" id="73307at2759"/>
<feature type="compositionally biased region" description="Pro residues" evidence="1">
    <location>
        <begin position="646"/>
        <end position="663"/>
    </location>
</feature>
<dbReference type="SUPFAM" id="SSF47923">
    <property type="entry name" value="Ypt/Rab-GAP domain of gyp1p"/>
    <property type="match status" value="2"/>
</dbReference>
<feature type="compositionally biased region" description="Polar residues" evidence="1">
    <location>
        <begin position="755"/>
        <end position="766"/>
    </location>
</feature>
<feature type="compositionally biased region" description="Polar residues" evidence="1">
    <location>
        <begin position="626"/>
        <end position="636"/>
    </location>
</feature>
<protein>
    <recommendedName>
        <fullName evidence="2">Rab-GAP TBC domain-containing protein</fullName>
    </recommendedName>
</protein>
<feature type="compositionally biased region" description="Basic and acidic residues" evidence="1">
    <location>
        <begin position="767"/>
        <end position="783"/>
    </location>
</feature>
<feature type="region of interest" description="Disordered" evidence="1">
    <location>
        <begin position="317"/>
        <end position="449"/>
    </location>
</feature>
<dbReference type="PANTHER" id="PTHR22957">
    <property type="entry name" value="TBC1 DOMAIN FAMILY MEMBER GTPASE-ACTIVATING PROTEIN"/>
    <property type="match status" value="1"/>
</dbReference>
<sequence length="856" mass="90196">MQEHAPAPAAAASKRKSCAALAAAAGGTDPPCDGQEDRLLSQWLTTLKADIPAYCRLIVHQATTCTSPQKDAANAELIAGDLARTRQECPLYRDERTKADLQVALQSFCAMLSISYTQGLNEIVAPLYALQPRPSPAQLLGCLDMILRTLAPGVGSSWPSLGCTNSQGGCGGAEGKLLLKFHDPEVSTIFDGHGIEPEMYLPKWFSTLYAKVFRNVETLLTLWRLCLHHKPAETIFYFVAVGWLTLNRQQLIANKLNSDSLYDFLLADFDADPRDDTQACRSFPMDELICEALRLRAATPSSILSLLSGASGRESSAPAYRQASRLRPSSTTATTTVATTTTSRTTTTIRPPDGGSSSTAKEGVSRSRGHDFTGASNRPSDVRTAWSGSQSLSDADGDANPLSTEEVIPPLPTLTTTSRATTDPKEDQRGQQDAPGGDEEGERHRVGGRAPAAAAAVKVVAVCDEVDGEGGIGMAAGVIGLAGGGRAVGALSSTSEIAVQRDGLPEEEPSGGGGHEAIAAIRPATDHPSPHPAADVGSTVTTPHHRQHQQQPQVALASVTPPSPLPLPSHTTDAKAMPRVAIERSRLSCLLVGGEDILAAVKPCEVRAPSWRVMIADTRAVSQQQAAAVIDQQGQHGPSVSESPSVPMPTILPPPRTLKPTPHPVVSYPHTTTHTNNSSTNTRTKSTQYNNSSRPKSTRDKGASRAAVVGSRGCEVSGAGSRPSDSKAAWSGSQSLADSEDPIPLSTEDCPPLPTHSNKTTECNRTTTDRRQTANETQEDQRDTMPGNEEGEHHLASGATAAAEVVKAVAVCDHTRQTTGCDEVDGEGARVGIAAVGVTGRAGRGVQWVPCGRPAR</sequence>
<reference evidence="3 4" key="1">
    <citation type="submission" date="2014-11" db="EMBL/GenBank/DDBJ databases">
        <authorList>
            <person name="Zhu J."/>
            <person name="Qi W."/>
            <person name="Song R."/>
        </authorList>
    </citation>
    <scope>NUCLEOTIDE SEQUENCE [LARGE SCALE GENOMIC DNA]</scope>
</reference>
<evidence type="ECO:0000313" key="4">
    <source>
        <dbReference type="Proteomes" id="UP000041254"/>
    </source>
</evidence>
<keyword evidence="4" id="KW-1185">Reference proteome</keyword>
<dbReference type="Proteomes" id="UP000041254">
    <property type="component" value="Unassembled WGS sequence"/>
</dbReference>
<dbReference type="AlphaFoldDB" id="A0A0G4EUH6"/>
<feature type="region of interest" description="Disordered" evidence="1">
    <location>
        <begin position="523"/>
        <end position="573"/>
    </location>
</feature>
<evidence type="ECO:0000313" key="3">
    <source>
        <dbReference type="EMBL" id="CEM01950.1"/>
    </source>
</evidence>
<feature type="compositionally biased region" description="Low complexity" evidence="1">
    <location>
        <begin position="329"/>
        <end position="348"/>
    </location>
</feature>